<evidence type="ECO:0000256" key="1">
    <source>
        <dbReference type="ARBA" id="ARBA00004651"/>
    </source>
</evidence>
<dbReference type="Pfam" id="PF12704">
    <property type="entry name" value="MacB_PCD"/>
    <property type="match status" value="1"/>
</dbReference>
<dbReference type="PANTHER" id="PTHR43738:SF2">
    <property type="entry name" value="ABC TRANSPORTER PERMEASE"/>
    <property type="match status" value="1"/>
</dbReference>
<feature type="transmembrane region" description="Helical" evidence="6">
    <location>
        <begin position="380"/>
        <end position="400"/>
    </location>
</feature>
<evidence type="ECO:0000256" key="3">
    <source>
        <dbReference type="ARBA" id="ARBA00022692"/>
    </source>
</evidence>
<dbReference type="InterPro" id="IPR025857">
    <property type="entry name" value="MacB_PCD"/>
</dbReference>
<dbReference type="EMBL" id="JAQPZS010000027">
    <property type="protein sequence ID" value="MEJ6498297.1"/>
    <property type="molecule type" value="Genomic_DNA"/>
</dbReference>
<keyword evidence="3 6" id="KW-0812">Transmembrane</keyword>
<dbReference type="Proteomes" id="UP001377972">
    <property type="component" value="Unassembled WGS sequence"/>
</dbReference>
<dbReference type="PANTHER" id="PTHR43738">
    <property type="entry name" value="ABC TRANSPORTER, MEMBRANE PROTEIN"/>
    <property type="match status" value="1"/>
</dbReference>
<evidence type="ECO:0000313" key="9">
    <source>
        <dbReference type="EMBL" id="MEJ6498297.1"/>
    </source>
</evidence>
<keyword evidence="4 6" id="KW-1133">Transmembrane helix</keyword>
<evidence type="ECO:0000256" key="6">
    <source>
        <dbReference type="SAM" id="Phobius"/>
    </source>
</evidence>
<keyword evidence="2" id="KW-1003">Cell membrane</keyword>
<sequence length="412" mass="44762">MLIELAVKSLASRRKSVLLTFMSLVISISVLISVEHIRSQAKDSFNRTIAGVDLIVGAPSGQLNLLLYSVFRMGSATSNIDYESYQKLKDDDQVEWAIPISLGDSHRGFRVLGTDENYFKHYKYGNKQSLAISQGEAFSSLFEVVIGADVAQRLKYKVGDSIIIAHGIGSTSFSKHDNTPFNISGVLAPTGTPVDKTLHVSLNAIEAIHLPLSKQNLLLKNPSVVSLKPASVTAVMLGLKSKFMTFKIQRDINNDTSDRLSAILPGVALTELWQILSTVENILTGISVLVLISSLFGLSTMLLMTMQQRRNEIAVLRVLGAGPLTLFGLVLIESLVVILLANLTALTLLSGALVYLSDWLAINYGLFLSGGLLNWQILELVFMITIAAVITAFIPAIQAYKQALNTSLSANI</sequence>
<evidence type="ECO:0000256" key="2">
    <source>
        <dbReference type="ARBA" id="ARBA00022475"/>
    </source>
</evidence>
<evidence type="ECO:0000259" key="8">
    <source>
        <dbReference type="Pfam" id="PF12704"/>
    </source>
</evidence>
<dbReference type="InterPro" id="IPR051125">
    <property type="entry name" value="ABC-4/HrtB_transporter"/>
</dbReference>
<name>A0ABU8SZQ1_9GAMM</name>
<evidence type="ECO:0000313" key="10">
    <source>
        <dbReference type="Proteomes" id="UP001377972"/>
    </source>
</evidence>
<organism evidence="9 10">
    <name type="scientific">Pseudoalteromonas lipolytica</name>
    <dbReference type="NCBI Taxonomy" id="570156"/>
    <lineage>
        <taxon>Bacteria</taxon>
        <taxon>Pseudomonadati</taxon>
        <taxon>Pseudomonadota</taxon>
        <taxon>Gammaproteobacteria</taxon>
        <taxon>Alteromonadales</taxon>
        <taxon>Pseudoalteromonadaceae</taxon>
        <taxon>Pseudoalteromonas</taxon>
    </lineage>
</organism>
<comment type="subcellular location">
    <subcellularLocation>
        <location evidence="1">Cell membrane</location>
        <topology evidence="1">Multi-pass membrane protein</topology>
    </subcellularLocation>
</comment>
<feature type="domain" description="MacB-like periplasmic core" evidence="8">
    <location>
        <begin position="18"/>
        <end position="205"/>
    </location>
</feature>
<proteinExistence type="predicted"/>
<dbReference type="Pfam" id="PF02687">
    <property type="entry name" value="FtsX"/>
    <property type="match status" value="1"/>
</dbReference>
<protein>
    <submittedName>
        <fullName evidence="9">ABC transporter permease</fullName>
    </submittedName>
</protein>
<evidence type="ECO:0000256" key="4">
    <source>
        <dbReference type="ARBA" id="ARBA00022989"/>
    </source>
</evidence>
<comment type="caution">
    <text evidence="9">The sequence shown here is derived from an EMBL/GenBank/DDBJ whole genome shotgun (WGS) entry which is preliminary data.</text>
</comment>
<evidence type="ECO:0000259" key="7">
    <source>
        <dbReference type="Pfam" id="PF02687"/>
    </source>
</evidence>
<gene>
    <name evidence="9" type="ORF">PQI24_19870</name>
</gene>
<feature type="transmembrane region" description="Helical" evidence="6">
    <location>
        <begin position="282"/>
        <end position="303"/>
    </location>
</feature>
<feature type="domain" description="ABC3 transporter permease C-terminal" evidence="7">
    <location>
        <begin position="286"/>
        <end position="402"/>
    </location>
</feature>
<feature type="transmembrane region" description="Helical" evidence="6">
    <location>
        <begin position="315"/>
        <end position="340"/>
    </location>
</feature>
<feature type="transmembrane region" description="Helical" evidence="6">
    <location>
        <begin position="16"/>
        <end position="34"/>
    </location>
</feature>
<keyword evidence="10" id="KW-1185">Reference proteome</keyword>
<evidence type="ECO:0000256" key="5">
    <source>
        <dbReference type="ARBA" id="ARBA00023136"/>
    </source>
</evidence>
<accession>A0ABU8SZQ1</accession>
<dbReference type="InterPro" id="IPR003838">
    <property type="entry name" value="ABC3_permease_C"/>
</dbReference>
<dbReference type="RefSeq" id="WP_339982554.1">
    <property type="nucleotide sequence ID" value="NZ_JAQPZS010000027.1"/>
</dbReference>
<keyword evidence="5 6" id="KW-0472">Membrane</keyword>
<reference evidence="9 10" key="1">
    <citation type="submission" date="2023-01" db="EMBL/GenBank/DDBJ databases">
        <title>Trichodesmium-associated heterotrophic epibiont bacteria.</title>
        <authorList>
            <person name="Cleveland C.S."/>
            <person name="Webb E.A."/>
        </authorList>
    </citation>
    <scope>NUCLEOTIDE SEQUENCE [LARGE SCALE GENOMIC DNA]</scope>
    <source>
        <strain evidence="9 10">USCH2</strain>
    </source>
</reference>
<feature type="transmembrane region" description="Helical" evidence="6">
    <location>
        <begin position="346"/>
        <end position="368"/>
    </location>
</feature>